<protein>
    <submittedName>
        <fullName evidence="1">Uncharacterized protein</fullName>
    </submittedName>
</protein>
<gene>
    <name evidence="1" type="ORF">CDL12_09110</name>
</gene>
<evidence type="ECO:0000313" key="1">
    <source>
        <dbReference type="EMBL" id="PIN18215.1"/>
    </source>
</evidence>
<organism evidence="1 2">
    <name type="scientific">Handroanthus impetiginosus</name>
    <dbReference type="NCBI Taxonomy" id="429701"/>
    <lineage>
        <taxon>Eukaryota</taxon>
        <taxon>Viridiplantae</taxon>
        <taxon>Streptophyta</taxon>
        <taxon>Embryophyta</taxon>
        <taxon>Tracheophyta</taxon>
        <taxon>Spermatophyta</taxon>
        <taxon>Magnoliopsida</taxon>
        <taxon>eudicotyledons</taxon>
        <taxon>Gunneridae</taxon>
        <taxon>Pentapetalae</taxon>
        <taxon>asterids</taxon>
        <taxon>lamiids</taxon>
        <taxon>Lamiales</taxon>
        <taxon>Bignoniaceae</taxon>
        <taxon>Crescentiina</taxon>
        <taxon>Tabebuia alliance</taxon>
        <taxon>Handroanthus</taxon>
    </lineage>
</organism>
<reference evidence="2" key="1">
    <citation type="journal article" date="2018" name="Gigascience">
        <title>Genome assembly of the Pink Ipe (Handroanthus impetiginosus, Bignoniaceae), a highly valued, ecologically keystone Neotropical timber forest tree.</title>
        <authorList>
            <person name="Silva-Junior O.B."/>
            <person name="Grattapaglia D."/>
            <person name="Novaes E."/>
            <person name="Collevatti R.G."/>
        </authorList>
    </citation>
    <scope>NUCLEOTIDE SEQUENCE [LARGE SCALE GENOMIC DNA]</scope>
    <source>
        <strain evidence="2">cv. UFG-1</strain>
    </source>
</reference>
<evidence type="ECO:0000313" key="2">
    <source>
        <dbReference type="Proteomes" id="UP000231279"/>
    </source>
</evidence>
<comment type="caution">
    <text evidence="1">The sequence shown here is derived from an EMBL/GenBank/DDBJ whole genome shotgun (WGS) entry which is preliminary data.</text>
</comment>
<dbReference type="Proteomes" id="UP000231279">
    <property type="component" value="Unassembled WGS sequence"/>
</dbReference>
<accession>A0A2G9HL12</accession>
<dbReference type="AlphaFoldDB" id="A0A2G9HL12"/>
<sequence>MVTCFLEMSTLTAKMLSGVAVIPLLLRWKYSDHSLDKCFAAKIQMLLPSADHHHPGANCVPLSPMLCSTELASFQIE</sequence>
<name>A0A2G9HL12_9LAMI</name>
<proteinExistence type="predicted"/>
<dbReference type="EMBL" id="NKXS01001501">
    <property type="protein sequence ID" value="PIN18215.1"/>
    <property type="molecule type" value="Genomic_DNA"/>
</dbReference>
<keyword evidence="2" id="KW-1185">Reference proteome</keyword>